<dbReference type="RefSeq" id="WP_013189426.1">
    <property type="nucleotide sequence ID" value="NZ_CP068112.1"/>
</dbReference>
<dbReference type="AlphaFoldDB" id="A0A2X2YP84"/>
<name>A0A2X2YP84_9ACTO</name>
<proteinExistence type="inferred from homology"/>
<dbReference type="InterPro" id="IPR001498">
    <property type="entry name" value="Impact_N"/>
</dbReference>
<dbReference type="InterPro" id="IPR020569">
    <property type="entry name" value="UPF0029_Impact_CS"/>
</dbReference>
<accession>A0A2X2YP84</accession>
<evidence type="ECO:0000313" key="3">
    <source>
        <dbReference type="EMBL" id="SQB64743.1"/>
    </source>
</evidence>
<dbReference type="Gene3D" id="3.30.230.30">
    <property type="entry name" value="Impact, N-terminal domain"/>
    <property type="match status" value="1"/>
</dbReference>
<evidence type="ECO:0000259" key="2">
    <source>
        <dbReference type="Pfam" id="PF01205"/>
    </source>
</evidence>
<organism evidence="3 4">
    <name type="scientific">Mobiluncus curtisii</name>
    <dbReference type="NCBI Taxonomy" id="2051"/>
    <lineage>
        <taxon>Bacteria</taxon>
        <taxon>Bacillati</taxon>
        <taxon>Actinomycetota</taxon>
        <taxon>Actinomycetes</taxon>
        <taxon>Actinomycetales</taxon>
        <taxon>Actinomycetaceae</taxon>
        <taxon>Mobiluncus</taxon>
    </lineage>
</organism>
<sequence length="218" mass="23540">MRHRYVTIAEDAPGYFELEIKRSRFLGVARGIVDEPTARQVIETERKQYPDARHHCSAFTYLPAGWEHGVQAVQHSNDDGEPSGTAGRPMLDVLLGSEMQNVCVIVTRYFGGIKLGTGGLVRAYSEAAQGAIAAAGRLEVKSAPVVSFDVAANRAAALESWLHSRNCKPLSVTWSNRVTFELAVEGCTQDELAASLAAQLGAPVTFGEAGIKVVRSRL</sequence>
<dbReference type="InterPro" id="IPR036956">
    <property type="entry name" value="Impact_N_sf"/>
</dbReference>
<dbReference type="GO" id="GO:0006446">
    <property type="term" value="P:regulation of translational initiation"/>
    <property type="evidence" value="ECO:0007669"/>
    <property type="project" value="TreeGrafter"/>
</dbReference>
<dbReference type="PANTHER" id="PTHR16301:SF20">
    <property type="entry name" value="IMPACT FAMILY MEMBER YIGZ"/>
    <property type="match status" value="1"/>
</dbReference>
<gene>
    <name evidence="3" type="primary">yigZ</name>
    <name evidence="3" type="ORF">NCTC11820_01097</name>
</gene>
<protein>
    <submittedName>
        <fullName evidence="3">IMPACT family member yigZ</fullName>
    </submittedName>
</protein>
<dbReference type="InterPro" id="IPR023582">
    <property type="entry name" value="Impact"/>
</dbReference>
<dbReference type="InterPro" id="IPR020568">
    <property type="entry name" value="Ribosomal_Su5_D2-typ_SF"/>
</dbReference>
<evidence type="ECO:0000256" key="1">
    <source>
        <dbReference type="ARBA" id="ARBA00007665"/>
    </source>
</evidence>
<dbReference type="SUPFAM" id="SSF54211">
    <property type="entry name" value="Ribosomal protein S5 domain 2-like"/>
    <property type="match status" value="1"/>
</dbReference>
<dbReference type="Proteomes" id="UP000250245">
    <property type="component" value="Unassembled WGS sequence"/>
</dbReference>
<comment type="similarity">
    <text evidence="1">Belongs to the IMPACT family.</text>
</comment>
<dbReference type="OMA" id="HEDREPK"/>
<reference evidence="3 4" key="1">
    <citation type="submission" date="2018-06" db="EMBL/GenBank/DDBJ databases">
        <authorList>
            <consortium name="Pathogen Informatics"/>
            <person name="Doyle S."/>
        </authorList>
    </citation>
    <scope>NUCLEOTIDE SEQUENCE [LARGE SCALE GENOMIC DNA]</scope>
    <source>
        <strain evidence="3 4">NCTC11820</strain>
    </source>
</reference>
<dbReference type="GeneID" id="55565608"/>
<evidence type="ECO:0000313" key="4">
    <source>
        <dbReference type="Proteomes" id="UP000250245"/>
    </source>
</evidence>
<feature type="domain" description="Impact N-terminal" evidence="2">
    <location>
        <begin position="21"/>
        <end position="132"/>
    </location>
</feature>
<dbReference type="PANTHER" id="PTHR16301">
    <property type="entry name" value="IMPACT-RELATED"/>
    <property type="match status" value="1"/>
</dbReference>
<dbReference type="Pfam" id="PF01205">
    <property type="entry name" value="Impact_N"/>
    <property type="match status" value="1"/>
</dbReference>
<dbReference type="PROSITE" id="PS00910">
    <property type="entry name" value="UPF0029"/>
    <property type="match status" value="1"/>
</dbReference>
<dbReference type="GO" id="GO:0005737">
    <property type="term" value="C:cytoplasm"/>
    <property type="evidence" value="ECO:0007669"/>
    <property type="project" value="TreeGrafter"/>
</dbReference>
<dbReference type="EMBL" id="UASJ01000001">
    <property type="protein sequence ID" value="SQB64743.1"/>
    <property type="molecule type" value="Genomic_DNA"/>
</dbReference>